<feature type="domain" description="AB hydrolase-1" evidence="2">
    <location>
        <begin position="109"/>
        <end position="369"/>
    </location>
</feature>
<dbReference type="Proteomes" id="UP000325577">
    <property type="component" value="Linkage Group LG0"/>
</dbReference>
<dbReference type="OrthoDB" id="294702at2759"/>
<protein>
    <recommendedName>
        <fullName evidence="2">AB hydrolase-1 domain-containing protein</fullName>
    </recommendedName>
</protein>
<keyword evidence="1" id="KW-0472">Membrane</keyword>
<dbReference type="InterPro" id="IPR000073">
    <property type="entry name" value="AB_hydrolase_1"/>
</dbReference>
<dbReference type="GO" id="GO:0016787">
    <property type="term" value="F:hydrolase activity"/>
    <property type="evidence" value="ECO:0007669"/>
    <property type="project" value="UniProtKB-ARBA"/>
</dbReference>
<name>A0A5J5C7B3_9ASTE</name>
<reference evidence="3 4" key="1">
    <citation type="submission" date="2019-09" db="EMBL/GenBank/DDBJ databases">
        <title>A chromosome-level genome assembly of the Chinese tupelo Nyssa sinensis.</title>
        <authorList>
            <person name="Yang X."/>
            <person name="Kang M."/>
            <person name="Yang Y."/>
            <person name="Xiong H."/>
            <person name="Wang M."/>
            <person name="Zhang Z."/>
            <person name="Wang Z."/>
            <person name="Wu H."/>
            <person name="Ma T."/>
            <person name="Liu J."/>
            <person name="Xi Z."/>
        </authorList>
    </citation>
    <scope>NUCLEOTIDE SEQUENCE [LARGE SCALE GENOMIC DNA]</scope>
    <source>
        <strain evidence="3">J267</strain>
        <tissue evidence="3">Leaf</tissue>
    </source>
</reference>
<proteinExistence type="predicted"/>
<evidence type="ECO:0000313" key="4">
    <source>
        <dbReference type="Proteomes" id="UP000325577"/>
    </source>
</evidence>
<sequence>MLFKFPIKITVLNLHQFITPIFRCDGSKFCAGDMLLWSFYFPVMIAELAVAVTVGILGWVYLATKPPPPKICGSPGGPPVTSPRITLSDGRHLSYKETGVSKEEAKHKIIVIHGFNSSKDVNLPISQELIEELQIYFLSFDRAGYGESDPNPKRTVKSEAFDIQELADKLQIGSRFHVIGVSMGAYAIWSCLKYIPHRLSGAALVVPFVNYWWPCFPASLSKEGLMRLLPGDRWTFRVAHYSPWLFNLWMTQKWFPSLSMMAGNMAIFCRQDLEMLKKLSETPSVGEEKIVQQGVYESLYRDILAGYGKWEFDPMDITNPFPNSEGSVHIWQGFEDRIIPYKLNRYISEKLPWIRYHEVPDVGHFLIFESILCEAILRELLLQKAPPTL</sequence>
<feature type="transmembrane region" description="Helical" evidence="1">
    <location>
        <begin position="39"/>
        <end position="62"/>
    </location>
</feature>
<accession>A0A5J5C7B3</accession>
<keyword evidence="1" id="KW-1133">Transmembrane helix</keyword>
<evidence type="ECO:0000313" key="3">
    <source>
        <dbReference type="EMBL" id="KAA8549860.1"/>
    </source>
</evidence>
<keyword evidence="1" id="KW-0812">Transmembrane</keyword>
<dbReference type="PANTHER" id="PTHR45763:SF21">
    <property type="entry name" value="ALPHA_BETA-HYDROLASES SUPERFAMILY PROTEIN"/>
    <property type="match status" value="1"/>
</dbReference>
<dbReference type="Pfam" id="PF00561">
    <property type="entry name" value="Abhydrolase_1"/>
    <property type="match status" value="1"/>
</dbReference>
<dbReference type="FunFam" id="3.40.50.1820:FF:000270">
    <property type="entry name" value="Alpha/beta-Hydrolases superfamily protein"/>
    <property type="match status" value="1"/>
</dbReference>
<gene>
    <name evidence="3" type="ORF">F0562_001544</name>
</gene>
<dbReference type="PANTHER" id="PTHR45763">
    <property type="entry name" value="HYDROLASE, ALPHA/BETA FOLD FAMILY PROTEIN, EXPRESSED-RELATED"/>
    <property type="match status" value="1"/>
</dbReference>
<dbReference type="SUPFAM" id="SSF53474">
    <property type="entry name" value="alpha/beta-Hydrolases"/>
    <property type="match status" value="1"/>
</dbReference>
<dbReference type="AlphaFoldDB" id="A0A5J5C7B3"/>
<dbReference type="Gene3D" id="3.40.50.1820">
    <property type="entry name" value="alpha/beta hydrolase"/>
    <property type="match status" value="1"/>
</dbReference>
<dbReference type="InterPro" id="IPR029058">
    <property type="entry name" value="AB_hydrolase_fold"/>
</dbReference>
<keyword evidence="4" id="KW-1185">Reference proteome</keyword>
<evidence type="ECO:0000256" key="1">
    <source>
        <dbReference type="SAM" id="Phobius"/>
    </source>
</evidence>
<dbReference type="EMBL" id="CM018031">
    <property type="protein sequence ID" value="KAA8549860.1"/>
    <property type="molecule type" value="Genomic_DNA"/>
</dbReference>
<evidence type="ECO:0000259" key="2">
    <source>
        <dbReference type="Pfam" id="PF00561"/>
    </source>
</evidence>
<organism evidence="3 4">
    <name type="scientific">Nyssa sinensis</name>
    <dbReference type="NCBI Taxonomy" id="561372"/>
    <lineage>
        <taxon>Eukaryota</taxon>
        <taxon>Viridiplantae</taxon>
        <taxon>Streptophyta</taxon>
        <taxon>Embryophyta</taxon>
        <taxon>Tracheophyta</taxon>
        <taxon>Spermatophyta</taxon>
        <taxon>Magnoliopsida</taxon>
        <taxon>eudicotyledons</taxon>
        <taxon>Gunneridae</taxon>
        <taxon>Pentapetalae</taxon>
        <taxon>asterids</taxon>
        <taxon>Cornales</taxon>
        <taxon>Nyssaceae</taxon>
        <taxon>Nyssa</taxon>
    </lineage>
</organism>